<dbReference type="EMBL" id="JQ844224">
    <property type="protein sequence ID" value="AGS53195.1"/>
    <property type="molecule type" value="Genomic_DNA"/>
</dbReference>
<organism evidence="1">
    <name type="scientific">uncultured bacterium contig00081</name>
    <dbReference type="NCBI Taxonomy" id="1181557"/>
    <lineage>
        <taxon>Bacteria</taxon>
        <taxon>environmental samples</taxon>
    </lineage>
</organism>
<proteinExistence type="predicted"/>
<dbReference type="AlphaFoldDB" id="A0A806KEW6"/>
<reference evidence="1" key="1">
    <citation type="submission" date="2012-03" db="EMBL/GenBank/DDBJ databases">
        <title>Functional metagenomics reveals considerable lignocellulase gene clusters in the gut microbiome of a wood-feeding higher termite.</title>
        <authorList>
            <person name="Liu N."/>
        </authorList>
    </citation>
    <scope>NUCLEOTIDE SEQUENCE</scope>
</reference>
<evidence type="ECO:0000313" key="1">
    <source>
        <dbReference type="EMBL" id="AGS53195.1"/>
    </source>
</evidence>
<name>A0A806KEW6_9BACT</name>
<accession>A0A806KEW6</accession>
<protein>
    <submittedName>
        <fullName evidence="1">Uncharacterized protein</fullName>
    </submittedName>
</protein>
<sequence>MSHMDENDYDDFNKALTDFLKSMNIQTKVINGEVYADKGEVVSALLDVINPDFGIRH</sequence>